<evidence type="ECO:0000256" key="6">
    <source>
        <dbReference type="ARBA" id="ARBA00022777"/>
    </source>
</evidence>
<evidence type="ECO:0000313" key="10">
    <source>
        <dbReference type="EMBL" id="MBB5743426.1"/>
    </source>
</evidence>
<keyword evidence="6 10" id="KW-0418">Kinase</keyword>
<dbReference type="SMART" id="SM00387">
    <property type="entry name" value="HATPase_c"/>
    <property type="match status" value="1"/>
</dbReference>
<dbReference type="SMART" id="SM00388">
    <property type="entry name" value="HisKA"/>
    <property type="match status" value="1"/>
</dbReference>
<evidence type="ECO:0000259" key="9">
    <source>
        <dbReference type="PROSITE" id="PS50109"/>
    </source>
</evidence>
<dbReference type="Proteomes" id="UP000517712">
    <property type="component" value="Unassembled WGS sequence"/>
</dbReference>
<dbReference type="InterPro" id="IPR035965">
    <property type="entry name" value="PAS-like_dom_sf"/>
</dbReference>
<feature type="transmembrane region" description="Helical" evidence="8">
    <location>
        <begin position="24"/>
        <end position="45"/>
    </location>
</feature>
<dbReference type="PANTHER" id="PTHR43711:SF1">
    <property type="entry name" value="HISTIDINE KINASE 1"/>
    <property type="match status" value="1"/>
</dbReference>
<dbReference type="EC" id="2.7.13.3" evidence="3"/>
<dbReference type="Pfam" id="PF00512">
    <property type="entry name" value="HisKA"/>
    <property type="match status" value="1"/>
</dbReference>
<feature type="transmembrane region" description="Helical" evidence="8">
    <location>
        <begin position="150"/>
        <end position="170"/>
    </location>
</feature>
<name>A0A7W9FBL1_9MICO</name>
<comment type="catalytic activity">
    <reaction evidence="1">
        <text>ATP + protein L-histidine = ADP + protein N-phospho-L-histidine.</text>
        <dbReference type="EC" id="2.7.13.3"/>
    </reaction>
</comment>
<dbReference type="InterPro" id="IPR036890">
    <property type="entry name" value="HATPase_C_sf"/>
</dbReference>
<keyword evidence="8" id="KW-0812">Transmembrane</keyword>
<evidence type="ECO:0000256" key="4">
    <source>
        <dbReference type="ARBA" id="ARBA00022553"/>
    </source>
</evidence>
<dbReference type="SUPFAM" id="SSF55874">
    <property type="entry name" value="ATPase domain of HSP90 chaperone/DNA topoisomerase II/histidine kinase"/>
    <property type="match status" value="1"/>
</dbReference>
<dbReference type="InterPro" id="IPR050736">
    <property type="entry name" value="Sensor_HK_Regulatory"/>
</dbReference>
<dbReference type="Gene3D" id="1.10.287.130">
    <property type="match status" value="1"/>
</dbReference>
<feature type="domain" description="Histidine kinase" evidence="9">
    <location>
        <begin position="329"/>
        <end position="542"/>
    </location>
</feature>
<keyword evidence="11" id="KW-1185">Reference proteome</keyword>
<proteinExistence type="predicted"/>
<dbReference type="PROSITE" id="PS50109">
    <property type="entry name" value="HIS_KIN"/>
    <property type="match status" value="1"/>
</dbReference>
<evidence type="ECO:0000256" key="2">
    <source>
        <dbReference type="ARBA" id="ARBA00004236"/>
    </source>
</evidence>
<keyword evidence="4" id="KW-0597">Phosphoprotein</keyword>
<evidence type="ECO:0000256" key="5">
    <source>
        <dbReference type="ARBA" id="ARBA00022679"/>
    </source>
</evidence>
<feature type="transmembrane region" description="Helical" evidence="8">
    <location>
        <begin position="57"/>
        <end position="77"/>
    </location>
</feature>
<dbReference type="GO" id="GO:0005886">
    <property type="term" value="C:plasma membrane"/>
    <property type="evidence" value="ECO:0007669"/>
    <property type="project" value="UniProtKB-SubCell"/>
</dbReference>
<dbReference type="SUPFAM" id="SSF55785">
    <property type="entry name" value="PYP-like sensor domain (PAS domain)"/>
    <property type="match status" value="1"/>
</dbReference>
<dbReference type="InterPro" id="IPR005467">
    <property type="entry name" value="His_kinase_dom"/>
</dbReference>
<dbReference type="RefSeq" id="WP_184283304.1">
    <property type="nucleotide sequence ID" value="NZ_BAAAPG010000001.1"/>
</dbReference>
<keyword evidence="5" id="KW-0808">Transferase</keyword>
<dbReference type="InterPro" id="IPR036097">
    <property type="entry name" value="HisK_dim/P_sf"/>
</dbReference>
<feature type="transmembrane region" description="Helical" evidence="8">
    <location>
        <begin position="83"/>
        <end position="109"/>
    </location>
</feature>
<dbReference type="EMBL" id="JACHMU010000001">
    <property type="protein sequence ID" value="MBB5743426.1"/>
    <property type="molecule type" value="Genomic_DNA"/>
</dbReference>
<dbReference type="InterPro" id="IPR003594">
    <property type="entry name" value="HATPase_dom"/>
</dbReference>
<accession>A0A7W9FBL1</accession>
<evidence type="ECO:0000256" key="7">
    <source>
        <dbReference type="ARBA" id="ARBA00023012"/>
    </source>
</evidence>
<dbReference type="AlphaFoldDB" id="A0A7W9FBL1"/>
<sequence length="557" mass="60516">MLKKPRATSSPALRYFGDSRSRSIWQWQLMIGITVLAIGLGVALLTPARFGDWRFSVGVFAILALTIIALAVPWHRFGNGGVFVLPLLDTLAIALIALGDTAAATFLWVFPVAWVASYYSVGILVGLMSLIAILRITNLFLLGLTVETTINMVILLITLSFVGVSTSVGAERNRSSRRLLRGQSDRLAHALQRVNEQKARTRRLLDSLDIGIARVGAGGVLEVSNRAFHAIFDIELGAHSHPTRAVEYRTRRGEPVPNNETSIARASRGELFADEIVWLFGIDGQWRAIKTSTKQIDHGTVTDDGLLLIVEDVTASIDPQAGQEATRRSISHELRNPLTAILGHIDLLLERDDLLPSVRDQLDVVEHAGTRMQTLIDQALATPGKREEAGVEFDLADVARASVEAFSPAADTAGVTVDVRLDEPLCVCGDAFRLRQVVDNLVGNAIKYAQRGGRVSVQGLRPTDHEVGLRISDTGIGIAAEDLPRIFEREFRTQAARDSGIPGTGLGLHISHNIVIAQGGRMEVVSEPGQGTELTVILPALQRNPSEEHVPFEGERA</sequence>
<gene>
    <name evidence="10" type="ORF">HD600_001923</name>
</gene>
<dbReference type="GO" id="GO:0000155">
    <property type="term" value="F:phosphorelay sensor kinase activity"/>
    <property type="evidence" value="ECO:0007669"/>
    <property type="project" value="InterPro"/>
</dbReference>
<reference evidence="10 11" key="1">
    <citation type="submission" date="2020-08" db="EMBL/GenBank/DDBJ databases">
        <title>Sequencing the genomes of 1000 actinobacteria strains.</title>
        <authorList>
            <person name="Klenk H.-P."/>
        </authorList>
    </citation>
    <scope>NUCLEOTIDE SEQUENCE [LARGE SCALE GENOMIC DNA]</scope>
    <source>
        <strain evidence="10 11">DSM 24823</strain>
    </source>
</reference>
<evidence type="ECO:0000256" key="8">
    <source>
        <dbReference type="SAM" id="Phobius"/>
    </source>
</evidence>
<feature type="transmembrane region" description="Helical" evidence="8">
    <location>
        <begin position="121"/>
        <end position="144"/>
    </location>
</feature>
<evidence type="ECO:0000256" key="3">
    <source>
        <dbReference type="ARBA" id="ARBA00012438"/>
    </source>
</evidence>
<dbReference type="CDD" id="cd00082">
    <property type="entry name" value="HisKA"/>
    <property type="match status" value="1"/>
</dbReference>
<evidence type="ECO:0000256" key="1">
    <source>
        <dbReference type="ARBA" id="ARBA00000085"/>
    </source>
</evidence>
<dbReference type="Gene3D" id="3.30.565.10">
    <property type="entry name" value="Histidine kinase-like ATPase, C-terminal domain"/>
    <property type="match status" value="1"/>
</dbReference>
<protein>
    <recommendedName>
        <fullName evidence="3">histidine kinase</fullName>
        <ecNumber evidence="3">2.7.13.3</ecNumber>
    </recommendedName>
</protein>
<keyword evidence="7" id="KW-0902">Two-component regulatory system</keyword>
<dbReference type="SUPFAM" id="SSF47384">
    <property type="entry name" value="Homodimeric domain of signal transducing histidine kinase"/>
    <property type="match status" value="1"/>
</dbReference>
<comment type="caution">
    <text evidence="10">The sequence shown here is derived from an EMBL/GenBank/DDBJ whole genome shotgun (WGS) entry which is preliminary data.</text>
</comment>
<dbReference type="InterPro" id="IPR004358">
    <property type="entry name" value="Sig_transdc_His_kin-like_C"/>
</dbReference>
<dbReference type="PANTHER" id="PTHR43711">
    <property type="entry name" value="TWO-COMPONENT HISTIDINE KINASE"/>
    <property type="match status" value="1"/>
</dbReference>
<dbReference type="InterPro" id="IPR003661">
    <property type="entry name" value="HisK_dim/P_dom"/>
</dbReference>
<dbReference type="PRINTS" id="PR00344">
    <property type="entry name" value="BCTRLSENSOR"/>
</dbReference>
<evidence type="ECO:0000313" key="11">
    <source>
        <dbReference type="Proteomes" id="UP000517712"/>
    </source>
</evidence>
<dbReference type="FunFam" id="3.30.565.10:FF:000006">
    <property type="entry name" value="Sensor histidine kinase WalK"/>
    <property type="match status" value="1"/>
</dbReference>
<comment type="subcellular location">
    <subcellularLocation>
        <location evidence="2">Cell membrane</location>
    </subcellularLocation>
</comment>
<keyword evidence="8" id="KW-1133">Transmembrane helix</keyword>
<organism evidence="10 11">
    <name type="scientific">Microbacterium ginsengiterrae</name>
    <dbReference type="NCBI Taxonomy" id="546115"/>
    <lineage>
        <taxon>Bacteria</taxon>
        <taxon>Bacillati</taxon>
        <taxon>Actinomycetota</taxon>
        <taxon>Actinomycetes</taxon>
        <taxon>Micrococcales</taxon>
        <taxon>Microbacteriaceae</taxon>
        <taxon>Microbacterium</taxon>
    </lineage>
</organism>
<dbReference type="Pfam" id="PF02518">
    <property type="entry name" value="HATPase_c"/>
    <property type="match status" value="1"/>
</dbReference>
<keyword evidence="8" id="KW-0472">Membrane</keyword>